<evidence type="ECO:0000313" key="4">
    <source>
        <dbReference type="Proteomes" id="UP000192758"/>
    </source>
</evidence>
<keyword evidence="4" id="KW-1185">Reference proteome</keyword>
<feature type="transmembrane region" description="Helical" evidence="1">
    <location>
        <begin position="79"/>
        <end position="96"/>
    </location>
</feature>
<keyword evidence="1" id="KW-0472">Membrane</keyword>
<proteinExistence type="predicted"/>
<name>A0A1W0E9B6_9MICR</name>
<reference evidence="3 4" key="1">
    <citation type="journal article" date="2017" name="Environ. Microbiol.">
        <title>Decay of the glycolytic pathway and adaptation to intranuclear parasitism within Enterocytozoonidae microsporidia.</title>
        <authorList>
            <person name="Wiredu Boakye D."/>
            <person name="Jaroenlak P."/>
            <person name="Prachumwat A."/>
            <person name="Williams T.A."/>
            <person name="Bateman K.S."/>
            <person name="Itsathitphaisarn O."/>
            <person name="Sritunyalucksana K."/>
            <person name="Paszkiewicz K.H."/>
            <person name="Moore K.A."/>
            <person name="Stentiford G.D."/>
            <person name="Williams B.A."/>
        </authorList>
    </citation>
    <scope>NUCLEOTIDE SEQUENCE [LARGE SCALE GENOMIC DNA]</scope>
    <source>
        <strain evidence="3 4">TH1</strain>
    </source>
</reference>
<evidence type="ECO:0000313" key="2">
    <source>
        <dbReference type="EMBL" id="OQS55692.1"/>
    </source>
</evidence>
<keyword evidence="1" id="KW-0812">Transmembrane</keyword>
<keyword evidence="1" id="KW-1133">Transmembrane helix</keyword>
<dbReference type="EMBL" id="MNPJ01000002">
    <property type="protein sequence ID" value="OQS55759.1"/>
    <property type="molecule type" value="Genomic_DNA"/>
</dbReference>
<dbReference type="AlphaFoldDB" id="A0A1W0E9B6"/>
<dbReference type="VEuPathDB" id="MicrosporidiaDB:EHP00_2587"/>
<comment type="caution">
    <text evidence="3">The sequence shown here is derived from an EMBL/GenBank/DDBJ whole genome shotgun (WGS) entry which is preliminary data.</text>
</comment>
<evidence type="ECO:0008006" key="5">
    <source>
        <dbReference type="Google" id="ProtNLM"/>
    </source>
</evidence>
<evidence type="ECO:0000256" key="1">
    <source>
        <dbReference type="SAM" id="Phobius"/>
    </source>
</evidence>
<organism evidence="3 4">
    <name type="scientific">Ecytonucleospora hepatopenaei</name>
    <dbReference type="NCBI Taxonomy" id="646526"/>
    <lineage>
        <taxon>Eukaryota</taxon>
        <taxon>Fungi</taxon>
        <taxon>Fungi incertae sedis</taxon>
        <taxon>Microsporidia</taxon>
        <taxon>Enterocytozoonidae</taxon>
        <taxon>Ecytonucleospora</taxon>
    </lineage>
</organism>
<evidence type="ECO:0000313" key="3">
    <source>
        <dbReference type="EMBL" id="OQS55759.1"/>
    </source>
</evidence>
<gene>
    <name evidence="2" type="ORF">EHP00_2587</name>
    <name evidence="3" type="ORF">EHP00_476</name>
</gene>
<dbReference type="VEuPathDB" id="MicrosporidiaDB:EHP00_476"/>
<dbReference type="Proteomes" id="UP000192758">
    <property type="component" value="Unassembled WGS sequence"/>
</dbReference>
<dbReference type="EMBL" id="MNPJ01000003">
    <property type="protein sequence ID" value="OQS55692.1"/>
    <property type="molecule type" value="Genomic_DNA"/>
</dbReference>
<accession>A0A1W0E9B6</accession>
<protein>
    <recommendedName>
        <fullName evidence="5">t-SNARE coiled-coil homology domain-containing protein</fullName>
    </recommendedName>
</protein>
<sequence>MQGNTYFRKRAIKEYNEEHGIDDEEEILHKKLNALNTFSLDLGDVINNQNKRIEKNTNNIKDMVKTLKRKLWNVETQKYSLFGAFLGLIVLFFIITRF</sequence>